<reference evidence="2 3" key="1">
    <citation type="submission" date="2008-07" db="EMBL/GenBank/DDBJ databases">
        <authorList>
            <person name="El-Sayed N."/>
            <person name="Caler E."/>
            <person name="Inman J."/>
            <person name="Amedeo P."/>
            <person name="Hass B."/>
            <person name="Wortman J."/>
        </authorList>
    </citation>
    <scope>NUCLEOTIDE SEQUENCE [LARGE SCALE GENOMIC DNA]</scope>
    <source>
        <strain evidence="3">ATCC 50983 / TXsc</strain>
    </source>
</reference>
<name>C5K732_PERM5</name>
<dbReference type="GeneID" id="9039628"/>
<feature type="compositionally biased region" description="Acidic residues" evidence="1">
    <location>
        <begin position="19"/>
        <end position="28"/>
    </location>
</feature>
<proteinExistence type="predicted"/>
<accession>C5K732</accession>
<evidence type="ECO:0000313" key="2">
    <source>
        <dbReference type="EMBL" id="EER19367.1"/>
    </source>
</evidence>
<organism evidence="3">
    <name type="scientific">Perkinsus marinus (strain ATCC 50983 / TXsc)</name>
    <dbReference type="NCBI Taxonomy" id="423536"/>
    <lineage>
        <taxon>Eukaryota</taxon>
        <taxon>Sar</taxon>
        <taxon>Alveolata</taxon>
        <taxon>Perkinsozoa</taxon>
        <taxon>Perkinsea</taxon>
        <taxon>Perkinsida</taxon>
        <taxon>Perkinsidae</taxon>
        <taxon>Perkinsus</taxon>
    </lineage>
</organism>
<keyword evidence="3" id="KW-1185">Reference proteome</keyword>
<evidence type="ECO:0000256" key="1">
    <source>
        <dbReference type="SAM" id="MobiDB-lite"/>
    </source>
</evidence>
<evidence type="ECO:0000313" key="3">
    <source>
        <dbReference type="Proteomes" id="UP000007800"/>
    </source>
</evidence>
<dbReference type="RefSeq" id="XP_002787571.1">
    <property type="nucleotide sequence ID" value="XM_002787525.1"/>
</dbReference>
<gene>
    <name evidence="2" type="ORF">Pmar_PMAR012343</name>
</gene>
<feature type="region of interest" description="Disordered" evidence="1">
    <location>
        <begin position="1"/>
        <end position="29"/>
    </location>
</feature>
<protein>
    <submittedName>
        <fullName evidence="2">Uncharacterized protein</fullName>
    </submittedName>
</protein>
<dbReference type="EMBL" id="GG671079">
    <property type="protein sequence ID" value="EER19367.1"/>
    <property type="molecule type" value="Genomic_DNA"/>
</dbReference>
<dbReference type="AlphaFoldDB" id="C5K732"/>
<dbReference type="InParanoid" id="C5K732"/>
<sequence length="86" mass="9890">MTVPEGANTNESQIHKAGDEEEEEEEKNLEDLIKKAESFLSIVEEEVENNNKRIATLKEDYRLLRLQSGQLTKSQIQAISTMERKL</sequence>
<dbReference type="Proteomes" id="UP000007800">
    <property type="component" value="Unassembled WGS sequence"/>
</dbReference>